<reference evidence="1" key="1">
    <citation type="submission" date="2014-11" db="EMBL/GenBank/DDBJ databases">
        <authorList>
            <person name="Amaro Gonzalez C."/>
        </authorList>
    </citation>
    <scope>NUCLEOTIDE SEQUENCE</scope>
</reference>
<proteinExistence type="predicted"/>
<dbReference type="AlphaFoldDB" id="A0A0E9UMX3"/>
<sequence length="29" mass="3230">MDLTKGNASSETTEFARLNATARIRSKLF</sequence>
<evidence type="ECO:0000313" key="1">
    <source>
        <dbReference type="EMBL" id="JAH66585.1"/>
    </source>
</evidence>
<accession>A0A0E9UMX3</accession>
<dbReference type="EMBL" id="GBXM01041992">
    <property type="protein sequence ID" value="JAH66585.1"/>
    <property type="molecule type" value="Transcribed_RNA"/>
</dbReference>
<name>A0A0E9UMX3_ANGAN</name>
<protein>
    <submittedName>
        <fullName evidence="1">Uncharacterized protein</fullName>
    </submittedName>
</protein>
<reference evidence="1" key="2">
    <citation type="journal article" date="2015" name="Fish Shellfish Immunol.">
        <title>Early steps in the European eel (Anguilla anguilla)-Vibrio vulnificus interaction in the gills: Role of the RtxA13 toxin.</title>
        <authorList>
            <person name="Callol A."/>
            <person name="Pajuelo D."/>
            <person name="Ebbesson L."/>
            <person name="Teles M."/>
            <person name="MacKenzie S."/>
            <person name="Amaro C."/>
        </authorList>
    </citation>
    <scope>NUCLEOTIDE SEQUENCE</scope>
</reference>
<organism evidence="1">
    <name type="scientific">Anguilla anguilla</name>
    <name type="common">European freshwater eel</name>
    <name type="synonym">Muraena anguilla</name>
    <dbReference type="NCBI Taxonomy" id="7936"/>
    <lineage>
        <taxon>Eukaryota</taxon>
        <taxon>Metazoa</taxon>
        <taxon>Chordata</taxon>
        <taxon>Craniata</taxon>
        <taxon>Vertebrata</taxon>
        <taxon>Euteleostomi</taxon>
        <taxon>Actinopterygii</taxon>
        <taxon>Neopterygii</taxon>
        <taxon>Teleostei</taxon>
        <taxon>Anguilliformes</taxon>
        <taxon>Anguillidae</taxon>
        <taxon>Anguilla</taxon>
    </lineage>
</organism>